<dbReference type="SUPFAM" id="SSF53756">
    <property type="entry name" value="UDP-Glycosyltransferase/glycogen phosphorylase"/>
    <property type="match status" value="1"/>
</dbReference>
<dbReference type="RefSeq" id="WP_068139885.1">
    <property type="nucleotide sequence ID" value="NZ_AP014924.1"/>
</dbReference>
<sequence>MREVLVTVNSPGEVATWLEPVARELLHRLGDARLTVMIPPCTFASGAEAGVVRDLLGGPAGVRVYEPGQVVAFLLSRRRPPGYRPARQGVVLFLGGDMVYAAWLARRLGYRALAYTEGRVRWTGVFERFLLPDGRALDRARRRLGSKIDRLSERLEVVGDLMTDAARSRLAPGEVRARLRLEPGEQVLLLLPGSRSAELRFLMPLYLEALRRLAITPPPAGMEAAPVRAVFTLSPFVDATAAAALARAAWAGGARGARARETGDWEPLDLPGARRLALGRLGPEGTRTQAARPVRVELVQGASRELMAAADMALTLPGSNTAEMAAFGLPMLVVLPLQRPEEIPLEGLAGLVGGLPAVGPALKRRAVYRVERATPFVALPNRRAGRRLVPELRGEVGPEALAGELAAWLDDGPRRAGVRHALEALRGEPGAARRVADRVLSMLGGAPDGALDAAGEREGSTEVAP</sequence>
<dbReference type="GO" id="GO:0009245">
    <property type="term" value="P:lipid A biosynthetic process"/>
    <property type="evidence" value="ECO:0007669"/>
    <property type="project" value="InterPro"/>
</dbReference>
<evidence type="ECO:0000313" key="3">
    <source>
        <dbReference type="Proteomes" id="UP000065807"/>
    </source>
</evidence>
<reference evidence="3" key="2">
    <citation type="journal article" date="2016" name="Int. J. Syst. Evol. Microbiol.">
        <title>Complete genome sequence and cell structure of Limnochorda pilosa, a Gram-negative spore-former within the phylum Firmicutes.</title>
        <authorList>
            <person name="Watanabe M."/>
            <person name="Kojima H."/>
            <person name="Fukui M."/>
        </authorList>
    </citation>
    <scope>NUCLEOTIDE SEQUENCE [LARGE SCALE GENOMIC DNA]</scope>
    <source>
        <strain evidence="3">HC45</strain>
    </source>
</reference>
<dbReference type="EMBL" id="AP014924">
    <property type="protein sequence ID" value="BAS28889.1"/>
    <property type="molecule type" value="Genomic_DNA"/>
</dbReference>
<dbReference type="PANTHER" id="PTHR30372">
    <property type="entry name" value="LIPID-A-DISACCHARIDE SYNTHASE"/>
    <property type="match status" value="1"/>
</dbReference>
<dbReference type="Proteomes" id="UP000065807">
    <property type="component" value="Chromosome"/>
</dbReference>
<dbReference type="AlphaFoldDB" id="A0A0K2SPX6"/>
<evidence type="ECO:0000256" key="1">
    <source>
        <dbReference type="SAM" id="MobiDB-lite"/>
    </source>
</evidence>
<accession>A0A0K2SPX6</accession>
<reference evidence="3" key="1">
    <citation type="submission" date="2015-07" db="EMBL/GenBank/DDBJ databases">
        <title>Complete genome sequence and phylogenetic analysis of Limnochorda pilosa.</title>
        <authorList>
            <person name="Watanabe M."/>
            <person name="Kojima H."/>
            <person name="Fukui M."/>
        </authorList>
    </citation>
    <scope>NUCLEOTIDE SEQUENCE [LARGE SCALE GENOMIC DNA]</scope>
    <source>
        <strain evidence="3">HC45</strain>
    </source>
</reference>
<protein>
    <submittedName>
        <fullName evidence="2">Uncharacterized protein</fullName>
    </submittedName>
</protein>
<keyword evidence="3" id="KW-1185">Reference proteome</keyword>
<dbReference type="KEGG" id="lpil:LIP_3060"/>
<evidence type="ECO:0000313" key="2">
    <source>
        <dbReference type="EMBL" id="BAS28889.1"/>
    </source>
</evidence>
<dbReference type="GO" id="GO:0016020">
    <property type="term" value="C:membrane"/>
    <property type="evidence" value="ECO:0007669"/>
    <property type="project" value="GOC"/>
</dbReference>
<name>A0A0K2SPX6_LIMPI</name>
<dbReference type="GO" id="GO:0008915">
    <property type="term" value="F:lipid-A-disaccharide synthase activity"/>
    <property type="evidence" value="ECO:0007669"/>
    <property type="project" value="InterPro"/>
</dbReference>
<gene>
    <name evidence="2" type="ORF">LIP_3060</name>
</gene>
<dbReference type="OrthoDB" id="502628at2"/>
<feature type="compositionally biased region" description="Basic and acidic residues" evidence="1">
    <location>
        <begin position="454"/>
        <end position="465"/>
    </location>
</feature>
<dbReference type="InterPro" id="IPR003835">
    <property type="entry name" value="Glyco_trans_19"/>
</dbReference>
<proteinExistence type="predicted"/>
<organism evidence="2 3">
    <name type="scientific">Limnochorda pilosa</name>
    <dbReference type="NCBI Taxonomy" id="1555112"/>
    <lineage>
        <taxon>Bacteria</taxon>
        <taxon>Bacillati</taxon>
        <taxon>Bacillota</taxon>
        <taxon>Limnochordia</taxon>
        <taxon>Limnochordales</taxon>
        <taxon>Limnochordaceae</taxon>
        <taxon>Limnochorda</taxon>
    </lineage>
</organism>
<dbReference type="PANTHER" id="PTHR30372:SF6">
    <property type="entry name" value="LIPID-A-DISACCHARIDE SYNTHASE"/>
    <property type="match status" value="1"/>
</dbReference>
<feature type="region of interest" description="Disordered" evidence="1">
    <location>
        <begin position="446"/>
        <end position="465"/>
    </location>
</feature>
<dbReference type="STRING" id="1555112.LIP_3060"/>
<dbReference type="GO" id="GO:0005543">
    <property type="term" value="F:phospholipid binding"/>
    <property type="evidence" value="ECO:0007669"/>
    <property type="project" value="TreeGrafter"/>
</dbReference>